<dbReference type="Proteomes" id="UP001180531">
    <property type="component" value="Unassembled WGS sequence"/>
</dbReference>
<protein>
    <submittedName>
        <fullName evidence="2">DUF397 domain-containing protein</fullName>
    </submittedName>
</protein>
<proteinExistence type="predicted"/>
<reference evidence="2" key="1">
    <citation type="submission" date="2024-05" db="EMBL/GenBank/DDBJ databases">
        <title>30 novel species of actinomycetes from the DSMZ collection.</title>
        <authorList>
            <person name="Nouioui I."/>
        </authorList>
    </citation>
    <scope>NUCLEOTIDE SEQUENCE</scope>
    <source>
        <strain evidence="2">DSM 40473</strain>
    </source>
</reference>
<feature type="domain" description="DUF397" evidence="1">
    <location>
        <begin position="13"/>
        <end position="67"/>
    </location>
</feature>
<dbReference type="Pfam" id="PF04149">
    <property type="entry name" value="DUF397"/>
    <property type="match status" value="1"/>
</dbReference>
<keyword evidence="3" id="KW-1185">Reference proteome</keyword>
<gene>
    <name evidence="2" type="ORF">RM609_17100</name>
</gene>
<accession>A0ABU2SQ74</accession>
<evidence type="ECO:0000313" key="3">
    <source>
        <dbReference type="Proteomes" id="UP001180531"/>
    </source>
</evidence>
<organism evidence="2 3">
    <name type="scientific">Streptomyces hesseae</name>
    <dbReference type="NCBI Taxonomy" id="3075519"/>
    <lineage>
        <taxon>Bacteria</taxon>
        <taxon>Bacillati</taxon>
        <taxon>Actinomycetota</taxon>
        <taxon>Actinomycetes</taxon>
        <taxon>Kitasatosporales</taxon>
        <taxon>Streptomycetaceae</taxon>
        <taxon>Streptomyces</taxon>
    </lineage>
</organism>
<dbReference type="InterPro" id="IPR007278">
    <property type="entry name" value="DUF397"/>
</dbReference>
<evidence type="ECO:0000259" key="1">
    <source>
        <dbReference type="Pfam" id="PF04149"/>
    </source>
</evidence>
<comment type="caution">
    <text evidence="2">The sequence shown here is derived from an EMBL/GenBank/DDBJ whole genome shotgun (WGS) entry which is preliminary data.</text>
</comment>
<dbReference type="EMBL" id="JAVRFI010000009">
    <property type="protein sequence ID" value="MDT0450781.1"/>
    <property type="molecule type" value="Genomic_DNA"/>
</dbReference>
<evidence type="ECO:0000313" key="2">
    <source>
        <dbReference type="EMBL" id="MDT0450781.1"/>
    </source>
</evidence>
<sequence length="73" mass="7827">MPSIRAVAQTPTAWVKSSYSNAGQNCVEVAGIATRSGLIGVRDAKDKARPAILLEPAAWTSFISDVRSGRLRR</sequence>
<name>A0ABU2SQ74_9ACTN</name>
<dbReference type="RefSeq" id="WP_311611781.1">
    <property type="nucleotide sequence ID" value="NZ_JAVRFI010000009.1"/>
</dbReference>